<dbReference type="EMBL" id="CM047943">
    <property type="protein sequence ID" value="KAI9900545.1"/>
    <property type="molecule type" value="Genomic_DNA"/>
</dbReference>
<evidence type="ECO:0000313" key="1">
    <source>
        <dbReference type="EMBL" id="KAI9900545.1"/>
    </source>
</evidence>
<accession>A0ACC0V3Q4</accession>
<sequence length="307" mass="33120">MADLPTTFDKPVHIGVIGGTGLAQLEGFEPVAALNPITPWGAPASPITILSHNNTNIAFLARHGVHHQFAPHEVPNRANIAALRSIGVRTIIAFTAVGSLQEEIKPMDFVVPDQVIDRTKGIRPFTFFDGGVVGHVGFADPFDPSLAQVVKTCAKALEGNGVVLHEKGTVICMEGPQFSTRAESHMYRAWGGSVINMSTLPEAKLAKEAELAYQPICMATDYDCWHSFEDVNVELVMGYMKANGENAKRLVGAVLDQLSSLEHSDLVSAKHLAGSAQGAVKFMTKPAGRTPEAMKKVDYLFPGFWES</sequence>
<gene>
    <name evidence="1" type="ORF">N3K66_004807</name>
</gene>
<protein>
    <submittedName>
        <fullName evidence="1">Uncharacterized protein</fullName>
    </submittedName>
</protein>
<organism evidence="1 2">
    <name type="scientific">Trichothecium roseum</name>
    <dbReference type="NCBI Taxonomy" id="47278"/>
    <lineage>
        <taxon>Eukaryota</taxon>
        <taxon>Fungi</taxon>
        <taxon>Dikarya</taxon>
        <taxon>Ascomycota</taxon>
        <taxon>Pezizomycotina</taxon>
        <taxon>Sordariomycetes</taxon>
        <taxon>Hypocreomycetidae</taxon>
        <taxon>Hypocreales</taxon>
        <taxon>Hypocreales incertae sedis</taxon>
        <taxon>Trichothecium</taxon>
    </lineage>
</organism>
<proteinExistence type="predicted"/>
<dbReference type="Proteomes" id="UP001163324">
    <property type="component" value="Chromosome 4"/>
</dbReference>
<name>A0ACC0V3Q4_9HYPO</name>
<keyword evidence="2" id="KW-1185">Reference proteome</keyword>
<evidence type="ECO:0000313" key="2">
    <source>
        <dbReference type="Proteomes" id="UP001163324"/>
    </source>
</evidence>
<comment type="caution">
    <text evidence="1">The sequence shown here is derived from an EMBL/GenBank/DDBJ whole genome shotgun (WGS) entry which is preliminary data.</text>
</comment>
<reference evidence="1" key="1">
    <citation type="submission" date="2022-10" db="EMBL/GenBank/DDBJ databases">
        <title>Complete Genome of Trichothecium roseum strain YXFP-22015, a Plant Pathogen Isolated from Citrus.</title>
        <authorList>
            <person name="Wang Y."/>
            <person name="Zhu L."/>
        </authorList>
    </citation>
    <scope>NUCLEOTIDE SEQUENCE</scope>
    <source>
        <strain evidence="1">YXFP-22015</strain>
    </source>
</reference>